<organism evidence="3 4">
    <name type="scientific">Phytophthora cactorum</name>
    <dbReference type="NCBI Taxonomy" id="29920"/>
    <lineage>
        <taxon>Eukaryota</taxon>
        <taxon>Sar</taxon>
        <taxon>Stramenopiles</taxon>
        <taxon>Oomycota</taxon>
        <taxon>Peronosporomycetes</taxon>
        <taxon>Peronosporales</taxon>
        <taxon>Peronosporaceae</taxon>
        <taxon>Phytophthora</taxon>
    </lineage>
</organism>
<dbReference type="PANTHER" id="PTHR40866:SF1">
    <property type="entry name" value="BED-TYPE DOMAIN-CONTAINING PROTEIN"/>
    <property type="match status" value="1"/>
</dbReference>
<dbReference type="InterPro" id="IPR012337">
    <property type="entry name" value="RNaseH-like_sf"/>
</dbReference>
<evidence type="ECO:0000256" key="1">
    <source>
        <dbReference type="SAM" id="MobiDB-lite"/>
    </source>
</evidence>
<protein>
    <recommendedName>
        <fullName evidence="5">BED-type domain-containing protein</fullName>
    </recommendedName>
</protein>
<evidence type="ECO:0000313" key="4">
    <source>
        <dbReference type="Proteomes" id="UP000760860"/>
    </source>
</evidence>
<proteinExistence type="predicted"/>
<dbReference type="PANTHER" id="PTHR40866">
    <property type="entry name" value="BED-TYPE DOMAIN-CONTAINING PROTEIN"/>
    <property type="match status" value="1"/>
</dbReference>
<reference evidence="3" key="1">
    <citation type="submission" date="2018-05" db="EMBL/GenBank/DDBJ databases">
        <title>Effector identification in a new, highly contiguous assembly of the strawberry crown rot pathogen Phytophthora cactorum.</title>
        <authorList>
            <person name="Armitage A.D."/>
            <person name="Nellist C.F."/>
            <person name="Bates H."/>
            <person name="Vickerstaff R.J."/>
            <person name="Harrison R.J."/>
        </authorList>
    </citation>
    <scope>NUCLEOTIDE SEQUENCE</scope>
    <source>
        <strain evidence="2">P415</strain>
        <strain evidence="3">P421</strain>
    </source>
</reference>
<evidence type="ECO:0008006" key="5">
    <source>
        <dbReference type="Google" id="ProtNLM"/>
    </source>
</evidence>
<name>A0A8T1HKV7_9STRA</name>
<dbReference type="EMBL" id="RCMV01000824">
    <property type="protein sequence ID" value="KAG3212546.1"/>
    <property type="molecule type" value="Genomic_DNA"/>
</dbReference>
<sequence length="511" mass="57891">MPKNADICRVLFAALPDHYFKCNYCNKVRRQLPSSGYGNLLSHLRDKHPNDEADYLTHASSLAGNLHSFGIVTEKVANIYHWMEWVVDRNMPLSEVDHPTTRSMSRLKPISSKTLKKYLAATTRAVEKEIAKTTPPTFGAMYDGWTCFSEHYVALYIVFWKDGQLFYVLLAIAPLDEADLTAASHCTYIQNILMIFGQSGESLKFFIGDNCTTNQMTATMLGVPLVGCASHRFNLATKNVLAEHEEMVGAVRALMVALRTMKNRAELRRRTSLAPLRANTTRWSSTFMTLERYVRIRDAIKRVDAVYDLVPKPAAHRRIIALVESLKTFKSVCKKLQEESISMKSVRLLFDKMAEMFPVTGHYLRPDAEIVHSPVFCERCREGTEADLTPQESQALEPFQLEATATEPTTSSRSSRARTRARSAEDFETALLQSRPTPEQVAPRYEPIVAAIPPTSNLCERLFSQCKLAMTPHSASLLPMNFEMIVFLRANRKFWDANTLMRLDVDDTDDN</sequence>
<dbReference type="Proteomes" id="UP000760860">
    <property type="component" value="Unassembled WGS sequence"/>
</dbReference>
<gene>
    <name evidence="2" type="ORF">PC118_g429</name>
    <name evidence="3" type="ORF">PC129_g16494</name>
</gene>
<accession>A0A8T1HKV7</accession>
<dbReference type="VEuPathDB" id="FungiDB:PC110_g18486"/>
<evidence type="ECO:0000313" key="3">
    <source>
        <dbReference type="EMBL" id="KAG3212546.1"/>
    </source>
</evidence>
<feature type="region of interest" description="Disordered" evidence="1">
    <location>
        <begin position="387"/>
        <end position="421"/>
    </location>
</feature>
<dbReference type="Proteomes" id="UP000697107">
    <property type="component" value="Unassembled WGS sequence"/>
</dbReference>
<evidence type="ECO:0000313" key="2">
    <source>
        <dbReference type="EMBL" id="KAG3000137.1"/>
    </source>
</evidence>
<dbReference type="VEuPathDB" id="FungiDB:PC110_g18986"/>
<dbReference type="EMBL" id="RCML01000004">
    <property type="protein sequence ID" value="KAG3000137.1"/>
    <property type="molecule type" value="Genomic_DNA"/>
</dbReference>
<dbReference type="AlphaFoldDB" id="A0A8T1HKV7"/>
<feature type="compositionally biased region" description="Low complexity" evidence="1">
    <location>
        <begin position="402"/>
        <end position="414"/>
    </location>
</feature>
<comment type="caution">
    <text evidence="3">The sequence shown here is derived from an EMBL/GenBank/DDBJ whole genome shotgun (WGS) entry which is preliminary data.</text>
</comment>
<dbReference type="VEuPathDB" id="FungiDB:PC110_g14595"/>
<dbReference type="SUPFAM" id="SSF53098">
    <property type="entry name" value="Ribonuclease H-like"/>
    <property type="match status" value="1"/>
</dbReference>